<keyword evidence="1" id="KW-0175">Coiled coil</keyword>
<feature type="coiled-coil region" evidence="1">
    <location>
        <begin position="54"/>
        <end position="81"/>
    </location>
</feature>
<gene>
    <name evidence="3" type="ORF">HEB94_002648</name>
</gene>
<dbReference type="InterPro" id="IPR003587">
    <property type="entry name" value="Hint_dom_N"/>
</dbReference>
<proteinExistence type="predicted"/>
<keyword evidence="4" id="KW-1185">Reference proteome</keyword>
<dbReference type="Gene3D" id="2.170.16.10">
    <property type="entry name" value="Hedgehog/Intein (Hint) domain"/>
    <property type="match status" value="1"/>
</dbReference>
<evidence type="ECO:0000313" key="3">
    <source>
        <dbReference type="EMBL" id="MBE1605800.1"/>
    </source>
</evidence>
<dbReference type="SUPFAM" id="SSF51294">
    <property type="entry name" value="Hedgehog/intein (Hint) domain"/>
    <property type="match status" value="1"/>
</dbReference>
<sequence length="310" mass="33571">MASGLEFLGGVQDELAEELVGGVAGKLVVKYGAPWKWRRAARVAGELGRLSGNLSKALRAYAKQSDELSAAERNLARAESACGMRSFVGPTLVLMAGGKLKPISDIEVGDRVVATDPQTGEQQVEPVSAVWVHQDKLVDLRVAAGVVTTTEDHPFWNATDRAWQDAADIDPSDQLLTADGDGTSVGGIAWATQHTDTAYNLTIANIHTYYVLAGRTAVLVHNDGGFDWEKGLEDLKKGWDPGDLDDDGYHAPRGNQAENKEFKGAMREVERSLGRQITPAERRSLHDRITGQGYDFHRIVEEGKGMFGGC</sequence>
<name>A0A927MZ41_9ACTN</name>
<evidence type="ECO:0000313" key="4">
    <source>
        <dbReference type="Proteomes" id="UP000638648"/>
    </source>
</evidence>
<comment type="caution">
    <text evidence="3">The sequence shown here is derived from an EMBL/GenBank/DDBJ whole genome shotgun (WGS) entry which is preliminary data.</text>
</comment>
<dbReference type="AlphaFoldDB" id="A0A927MZ41"/>
<feature type="domain" description="Hint" evidence="2">
    <location>
        <begin position="84"/>
        <end position="179"/>
    </location>
</feature>
<evidence type="ECO:0000259" key="2">
    <source>
        <dbReference type="SMART" id="SM00306"/>
    </source>
</evidence>
<dbReference type="RefSeq" id="WP_202896309.1">
    <property type="nucleotide sequence ID" value="NZ_BAABJL010000277.1"/>
</dbReference>
<dbReference type="Pfam" id="PF07591">
    <property type="entry name" value="PT-HINT"/>
    <property type="match status" value="1"/>
</dbReference>
<protein>
    <recommendedName>
        <fullName evidence="2">Hint domain-containing protein</fullName>
    </recommendedName>
</protein>
<dbReference type="InterPro" id="IPR036844">
    <property type="entry name" value="Hint_dom_sf"/>
</dbReference>
<dbReference type="SMART" id="SM00306">
    <property type="entry name" value="HintN"/>
    <property type="match status" value="1"/>
</dbReference>
<dbReference type="EMBL" id="JADBEM010000001">
    <property type="protein sequence ID" value="MBE1605800.1"/>
    <property type="molecule type" value="Genomic_DNA"/>
</dbReference>
<organism evidence="3 4">
    <name type="scientific">Actinopolymorpha pittospori</name>
    <dbReference type="NCBI Taxonomy" id="648752"/>
    <lineage>
        <taxon>Bacteria</taxon>
        <taxon>Bacillati</taxon>
        <taxon>Actinomycetota</taxon>
        <taxon>Actinomycetes</taxon>
        <taxon>Propionibacteriales</taxon>
        <taxon>Actinopolymorphaceae</taxon>
        <taxon>Actinopolymorpha</taxon>
    </lineage>
</organism>
<accession>A0A927MZ41</accession>
<reference evidence="3" key="1">
    <citation type="submission" date="2020-10" db="EMBL/GenBank/DDBJ databases">
        <title>Sequencing the genomes of 1000 actinobacteria strains.</title>
        <authorList>
            <person name="Klenk H.-P."/>
        </authorList>
    </citation>
    <scope>NUCLEOTIDE SEQUENCE</scope>
    <source>
        <strain evidence="3">DSM 45354</strain>
    </source>
</reference>
<evidence type="ECO:0000256" key="1">
    <source>
        <dbReference type="SAM" id="Coils"/>
    </source>
</evidence>
<dbReference type="CDD" id="cd00081">
    <property type="entry name" value="Hint"/>
    <property type="match status" value="1"/>
</dbReference>
<dbReference type="Proteomes" id="UP000638648">
    <property type="component" value="Unassembled WGS sequence"/>
</dbReference>